<evidence type="ECO:0000256" key="2">
    <source>
        <dbReference type="ARBA" id="ARBA00022980"/>
    </source>
</evidence>
<dbReference type="GO" id="GO:0005762">
    <property type="term" value="C:mitochondrial large ribosomal subunit"/>
    <property type="evidence" value="ECO:0007669"/>
    <property type="project" value="TreeGrafter"/>
</dbReference>
<dbReference type="PANTHER" id="PTHR12059:SF5">
    <property type="entry name" value="LARGE RIBOSOMAL SUBUNIT PROTEIN UL23M"/>
    <property type="match status" value="1"/>
</dbReference>
<dbReference type="OrthoDB" id="275582at2759"/>
<evidence type="ECO:0000313" key="6">
    <source>
        <dbReference type="Proteomes" id="UP000193642"/>
    </source>
</evidence>
<organism evidence="5 6">
    <name type="scientific">Rhizoclosmatium globosum</name>
    <dbReference type="NCBI Taxonomy" id="329046"/>
    <lineage>
        <taxon>Eukaryota</taxon>
        <taxon>Fungi</taxon>
        <taxon>Fungi incertae sedis</taxon>
        <taxon>Chytridiomycota</taxon>
        <taxon>Chytridiomycota incertae sedis</taxon>
        <taxon>Chytridiomycetes</taxon>
        <taxon>Chytridiales</taxon>
        <taxon>Chytriomycetaceae</taxon>
        <taxon>Rhizoclosmatium</taxon>
    </lineage>
</organism>
<dbReference type="PANTHER" id="PTHR12059">
    <property type="entry name" value="RIBOSOMAL PROTEIN L23-RELATED"/>
    <property type="match status" value="1"/>
</dbReference>
<keyword evidence="2" id="KW-0689">Ribosomal protein</keyword>
<proteinExistence type="inferred from homology"/>
<dbReference type="InterPro" id="IPR012678">
    <property type="entry name" value="Ribosomal_uL23/eL15/eS24_sf"/>
</dbReference>
<dbReference type="InterPro" id="IPR012677">
    <property type="entry name" value="Nucleotide-bd_a/b_plait_sf"/>
</dbReference>
<comment type="caution">
    <text evidence="5">The sequence shown here is derived from an EMBL/GenBank/DDBJ whole genome shotgun (WGS) entry which is preliminary data.</text>
</comment>
<dbReference type="GO" id="GO:0032543">
    <property type="term" value="P:mitochondrial translation"/>
    <property type="evidence" value="ECO:0007669"/>
    <property type="project" value="TreeGrafter"/>
</dbReference>
<evidence type="ECO:0000256" key="4">
    <source>
        <dbReference type="ARBA" id="ARBA00039977"/>
    </source>
</evidence>
<dbReference type="Gene3D" id="3.30.70.330">
    <property type="match status" value="1"/>
</dbReference>
<dbReference type="SUPFAM" id="SSF54189">
    <property type="entry name" value="Ribosomal proteins S24e, L23 and L15e"/>
    <property type="match status" value="1"/>
</dbReference>
<evidence type="ECO:0000313" key="5">
    <source>
        <dbReference type="EMBL" id="ORY51898.1"/>
    </source>
</evidence>
<comment type="similarity">
    <text evidence="1">Belongs to the universal ribosomal protein uL23 family.</text>
</comment>
<name>A0A1Y2CXZ7_9FUNG</name>
<dbReference type="EMBL" id="MCGO01000004">
    <property type="protein sequence ID" value="ORY51898.1"/>
    <property type="molecule type" value="Genomic_DNA"/>
</dbReference>
<reference evidence="5 6" key="1">
    <citation type="submission" date="2016-07" db="EMBL/GenBank/DDBJ databases">
        <title>Pervasive Adenine N6-methylation of Active Genes in Fungi.</title>
        <authorList>
            <consortium name="DOE Joint Genome Institute"/>
            <person name="Mondo S.J."/>
            <person name="Dannebaum R.O."/>
            <person name="Kuo R.C."/>
            <person name="Labutti K."/>
            <person name="Haridas S."/>
            <person name="Kuo A."/>
            <person name="Salamov A."/>
            <person name="Ahrendt S.R."/>
            <person name="Lipzen A."/>
            <person name="Sullivan W."/>
            <person name="Andreopoulos W.B."/>
            <person name="Clum A."/>
            <person name="Lindquist E."/>
            <person name="Daum C."/>
            <person name="Ramamoorthy G.K."/>
            <person name="Gryganskyi A."/>
            <person name="Culley D."/>
            <person name="Magnuson J.K."/>
            <person name="James T.Y."/>
            <person name="O'Malley M.A."/>
            <person name="Stajich J.E."/>
            <person name="Spatafora J.W."/>
            <person name="Visel A."/>
            <person name="Grigoriev I.V."/>
        </authorList>
    </citation>
    <scope>NUCLEOTIDE SEQUENCE [LARGE SCALE GENOMIC DNA]</scope>
    <source>
        <strain evidence="5 6">JEL800</strain>
    </source>
</reference>
<dbReference type="AlphaFoldDB" id="A0A1Y2CXZ7"/>
<evidence type="ECO:0000256" key="3">
    <source>
        <dbReference type="ARBA" id="ARBA00023274"/>
    </source>
</evidence>
<dbReference type="STRING" id="329046.A0A1Y2CXZ7"/>
<keyword evidence="6" id="KW-1185">Reference proteome</keyword>
<dbReference type="Proteomes" id="UP000193642">
    <property type="component" value="Unassembled WGS sequence"/>
</dbReference>
<evidence type="ECO:0000256" key="1">
    <source>
        <dbReference type="ARBA" id="ARBA00006700"/>
    </source>
</evidence>
<keyword evidence="3" id="KW-0687">Ribonucleoprotein</keyword>
<sequence length="138" mass="15746">MKAPSLYFPSVSFRLVRSNLPPHQQVFRFPPKYNKIDITSLLTGLYGLQITDVRTMNYTGRGHYEQYKGASRRTRAAGFKKVIVTTKDDFEFPPPVSVARNGAIPLPPRIPKGAPTFKFRHLLPEPNENNDPSFKKEK</sequence>
<dbReference type="GO" id="GO:0003735">
    <property type="term" value="F:structural constituent of ribosome"/>
    <property type="evidence" value="ECO:0007669"/>
    <property type="project" value="InterPro"/>
</dbReference>
<dbReference type="InterPro" id="IPR013025">
    <property type="entry name" value="Ribosomal_uL23-like"/>
</dbReference>
<gene>
    <name evidence="5" type="ORF">BCR33DRAFT_693939</name>
</gene>
<protein>
    <recommendedName>
        <fullName evidence="4">Large ribosomal subunit protein uL23m</fullName>
    </recommendedName>
</protein>
<dbReference type="Pfam" id="PF00276">
    <property type="entry name" value="Ribosomal_L23"/>
    <property type="match status" value="1"/>
</dbReference>
<accession>A0A1Y2CXZ7</accession>